<feature type="domain" description="BURP" evidence="2">
    <location>
        <begin position="197"/>
        <end position="407"/>
    </location>
</feature>
<dbReference type="Proteomes" id="UP000436088">
    <property type="component" value="Unassembled WGS sequence"/>
</dbReference>
<comment type="caution">
    <text evidence="3">The sequence shown here is derived from an EMBL/GenBank/DDBJ whole genome shotgun (WGS) entry which is preliminary data.</text>
</comment>
<sequence length="407" mass="45621">MQVAFARNHGALSSEEIHWKSKFPNTPMPEALKNLLPPPPSGSSTKSRDNDAPINPFIIYENAEENEESRGVNAPVNPFIIYESTDKNKEPKGVNAPINPFIIYGKQSKGSNIEFQDKDAPINPFVIYHNIDKSKELEGVNAPINPFIIYENRDKAKKSKGVNAPINPFIIYEKQSKGNKNSLGRKHGNASMNETIYFFQEDLRPGKMVKLPLVVKPRDFTTFLPQQVAQSIPFSSDNFPEILKHFSFGSDSTEADAMKQTIKGCERRAMRGEQMFCATSFDSFVDLSVSKLGKNIQLLASELGKETSNPMFTIGRGIQNMGEEELVCHKMMYPYAVFLCHSIEGTVVYKVTLVGTDRMKANAVAICHKDTSAWSPDHPAFFILNVKPGTIPICHFVVRDTLVWVRK</sequence>
<evidence type="ECO:0000313" key="4">
    <source>
        <dbReference type="Proteomes" id="UP000436088"/>
    </source>
</evidence>
<protein>
    <recommendedName>
        <fullName evidence="2">BURP domain-containing protein</fullName>
    </recommendedName>
</protein>
<gene>
    <name evidence="3" type="ORF">F3Y22_tig00000715pilonHSYRG00162</name>
</gene>
<dbReference type="InterPro" id="IPR044816">
    <property type="entry name" value="BURP"/>
</dbReference>
<organism evidence="3 4">
    <name type="scientific">Hibiscus syriacus</name>
    <name type="common">Rose of Sharon</name>
    <dbReference type="NCBI Taxonomy" id="106335"/>
    <lineage>
        <taxon>Eukaryota</taxon>
        <taxon>Viridiplantae</taxon>
        <taxon>Streptophyta</taxon>
        <taxon>Embryophyta</taxon>
        <taxon>Tracheophyta</taxon>
        <taxon>Spermatophyta</taxon>
        <taxon>Magnoliopsida</taxon>
        <taxon>eudicotyledons</taxon>
        <taxon>Gunneridae</taxon>
        <taxon>Pentapetalae</taxon>
        <taxon>rosids</taxon>
        <taxon>malvids</taxon>
        <taxon>Malvales</taxon>
        <taxon>Malvaceae</taxon>
        <taxon>Malvoideae</taxon>
        <taxon>Hibiscus</taxon>
    </lineage>
</organism>
<proteinExistence type="predicted"/>
<dbReference type="PANTHER" id="PTHR31236">
    <property type="entry name" value="BURP DOMAIN PROTEIN USPL1-LIKE"/>
    <property type="match status" value="1"/>
</dbReference>
<keyword evidence="4" id="KW-1185">Reference proteome</keyword>
<dbReference type="PROSITE" id="PS51277">
    <property type="entry name" value="BURP"/>
    <property type="match status" value="1"/>
</dbReference>
<accession>A0A6A3D5W4</accession>
<evidence type="ECO:0000259" key="2">
    <source>
        <dbReference type="PROSITE" id="PS51277"/>
    </source>
</evidence>
<evidence type="ECO:0000256" key="1">
    <source>
        <dbReference type="SAM" id="MobiDB-lite"/>
    </source>
</evidence>
<reference evidence="3" key="1">
    <citation type="submission" date="2019-09" db="EMBL/GenBank/DDBJ databases">
        <title>Draft genome information of white flower Hibiscus syriacus.</title>
        <authorList>
            <person name="Kim Y.-M."/>
        </authorList>
    </citation>
    <scope>NUCLEOTIDE SEQUENCE [LARGE SCALE GENOMIC DNA]</scope>
    <source>
        <strain evidence="3">YM2019G1</strain>
    </source>
</reference>
<feature type="region of interest" description="Disordered" evidence="1">
    <location>
        <begin position="21"/>
        <end position="53"/>
    </location>
</feature>
<dbReference type="SMART" id="SM01045">
    <property type="entry name" value="BURP"/>
    <property type="match status" value="1"/>
</dbReference>
<dbReference type="InterPro" id="IPR004873">
    <property type="entry name" value="BURP_dom"/>
</dbReference>
<dbReference type="AlphaFoldDB" id="A0A6A3D5W4"/>
<name>A0A6A3D5W4_HIBSY</name>
<dbReference type="PANTHER" id="PTHR31236:SF58">
    <property type="entry name" value="POLYGALACTURONASE NON-CATALYTIC SUBUNIT AROGP2-LIKE"/>
    <property type="match status" value="1"/>
</dbReference>
<dbReference type="EMBL" id="VEPZ02000060">
    <property type="protein sequence ID" value="KAE8734771.1"/>
    <property type="molecule type" value="Genomic_DNA"/>
</dbReference>
<evidence type="ECO:0000313" key="3">
    <source>
        <dbReference type="EMBL" id="KAE8734771.1"/>
    </source>
</evidence>
<dbReference type="Pfam" id="PF03181">
    <property type="entry name" value="BURP"/>
    <property type="match status" value="1"/>
</dbReference>